<evidence type="ECO:0000313" key="2">
    <source>
        <dbReference type="EMBL" id="GBR76109.1"/>
    </source>
</evidence>
<proteinExistence type="predicted"/>
<dbReference type="PROSITE" id="PS50164">
    <property type="entry name" value="GIY_YIG"/>
    <property type="match status" value="1"/>
</dbReference>
<accession>A0A388TGV1</accession>
<reference evidence="2 3" key="1">
    <citation type="journal article" date="2019" name="ISME J.">
        <title>Genome analyses of uncultured TG2/ZB3 bacteria in 'Margulisbacteria' specifically attached to ectosymbiotic spirochetes of protists in the termite gut.</title>
        <authorList>
            <person name="Utami Y.D."/>
            <person name="Kuwahara H."/>
            <person name="Igai K."/>
            <person name="Murakami T."/>
            <person name="Sugaya K."/>
            <person name="Morikawa T."/>
            <person name="Nagura Y."/>
            <person name="Yuki M."/>
            <person name="Deevong P."/>
            <person name="Inoue T."/>
            <person name="Kihara K."/>
            <person name="Lo N."/>
            <person name="Yamada A."/>
            <person name="Ohkuma M."/>
            <person name="Hongoh Y."/>
        </authorList>
    </citation>
    <scope>NUCLEOTIDE SEQUENCE [LARGE SCALE GENOMIC DNA]</scope>
    <source>
        <strain evidence="2">NkOx7-02</strain>
    </source>
</reference>
<dbReference type="AlphaFoldDB" id="A0A388TGV1"/>
<evidence type="ECO:0000259" key="1">
    <source>
        <dbReference type="PROSITE" id="PS50164"/>
    </source>
</evidence>
<organism evidence="2 3">
    <name type="scientific">Candidatus Termititenax persephonae</name>
    <dbReference type="NCBI Taxonomy" id="2218525"/>
    <lineage>
        <taxon>Bacteria</taxon>
        <taxon>Bacillati</taxon>
        <taxon>Candidatus Margulisiibacteriota</taxon>
        <taxon>Candidatus Termititenacia</taxon>
        <taxon>Candidatus Termititenacales</taxon>
        <taxon>Candidatus Termititenacaceae</taxon>
        <taxon>Candidatus Termititenax</taxon>
    </lineage>
</organism>
<protein>
    <submittedName>
        <fullName evidence="2">GIY-YIG catalytic domain protein</fullName>
    </submittedName>
</protein>
<evidence type="ECO:0000313" key="3">
    <source>
        <dbReference type="Proteomes" id="UP000275925"/>
    </source>
</evidence>
<feature type="domain" description="GIY-YIG" evidence="1">
    <location>
        <begin position="10"/>
        <end position="108"/>
    </location>
</feature>
<dbReference type="InterPro" id="IPR035901">
    <property type="entry name" value="GIY-YIG_endonuc_sf"/>
</dbReference>
<name>A0A388TGV1_9BACT</name>
<dbReference type="EMBL" id="BGZO01000016">
    <property type="protein sequence ID" value="GBR76109.1"/>
    <property type="molecule type" value="Genomic_DNA"/>
</dbReference>
<feature type="non-terminal residue" evidence="2">
    <location>
        <position position="130"/>
    </location>
</feature>
<dbReference type="Pfam" id="PF22945">
    <property type="entry name" value="LEM-3_GIY-YIG"/>
    <property type="match status" value="1"/>
</dbReference>
<sequence length="130" mass="14485">MFDNKTVEELKYYVYALEDGQNCIFYIGKGKGNRVFQHELGQLANQDKSTGEDSADISEKNKTIQSIIGKGGKVKSYILAHGLDEQTAFAIEMTLIDLLNIKNKRFNLTNIVRGQHAEISGIASTEDVEV</sequence>
<dbReference type="Proteomes" id="UP000275925">
    <property type="component" value="Unassembled WGS sequence"/>
</dbReference>
<keyword evidence="3" id="KW-1185">Reference proteome</keyword>
<dbReference type="SUPFAM" id="SSF82771">
    <property type="entry name" value="GIY-YIG endonuclease"/>
    <property type="match status" value="1"/>
</dbReference>
<comment type="caution">
    <text evidence="2">The sequence shown here is derived from an EMBL/GenBank/DDBJ whole genome shotgun (WGS) entry which is preliminary data.</text>
</comment>
<dbReference type="CDD" id="cd10440">
    <property type="entry name" value="GIY-YIG_COG3680"/>
    <property type="match status" value="1"/>
</dbReference>
<dbReference type="InterPro" id="IPR000305">
    <property type="entry name" value="GIY-YIG_endonuc"/>
</dbReference>
<gene>
    <name evidence="2" type="ORF">NO2_0717</name>
</gene>